<feature type="binding site" evidence="10">
    <location>
        <position position="245"/>
    </location>
    <ligand>
        <name>[4Fe-4S] cluster</name>
        <dbReference type="ChEBI" id="CHEBI:49883"/>
    </ligand>
</feature>
<dbReference type="InterPro" id="IPR046408">
    <property type="entry name" value="CIAPIN1"/>
</dbReference>
<dbReference type="GO" id="GO:0051539">
    <property type="term" value="F:4 iron, 4 sulfur cluster binding"/>
    <property type="evidence" value="ECO:0007669"/>
    <property type="project" value="UniProtKB-KW"/>
</dbReference>
<keyword evidence="5 10" id="KW-0001">2Fe-2S</keyword>
<proteinExistence type="inferred from homology"/>
<comment type="similarity">
    <text evidence="2 10">Belongs to the anamorsin family.</text>
</comment>
<evidence type="ECO:0000256" key="2">
    <source>
        <dbReference type="ARBA" id="ARBA00008169"/>
    </source>
</evidence>
<evidence type="ECO:0000259" key="11">
    <source>
        <dbReference type="Pfam" id="PF05093"/>
    </source>
</evidence>
<comment type="cofactor">
    <cofactor evidence="10">
        <name>[2Fe-2S] cluster</name>
        <dbReference type="ChEBI" id="CHEBI:190135"/>
    </cofactor>
</comment>
<comment type="subcellular location">
    <subcellularLocation>
        <location evidence="10">Cytoplasm</location>
    </subcellularLocation>
    <subcellularLocation>
        <location evidence="10">Mitochondrion intermembrane space</location>
    </subcellularLocation>
</comment>
<comment type="cofactor">
    <cofactor evidence="1 10">
        <name>[4Fe-4S] cluster</name>
        <dbReference type="ChEBI" id="CHEBI:49883"/>
    </cofactor>
</comment>
<dbReference type="GO" id="GO:0009055">
    <property type="term" value="F:electron transfer activity"/>
    <property type="evidence" value="ECO:0007669"/>
    <property type="project" value="UniProtKB-UniRule"/>
</dbReference>
<comment type="function">
    <text evidence="10">Component of the cytosolic iron-sulfur (Fe-S) protein assembly (CIA) machinery. Required for the maturation of extramitochondrial Fe-S proteins. Part of an electron transfer chain functioning in an early step of cytosolic Fe-S biogenesis, facilitating the de novo assembly of a [4Fe-4S] cluster on the cytosolic Fe-S scaffold complex. Electrons are transferred from NADPH via a FAD- and FMN-containing diflavin oxidoreductase. Together with the diflavin oxidoreductase, also required for the assembly of the diferric tyrosyl radical cofactor of ribonucleotide reductase (RNR), probably by providing electrons for reduction during radical cofactor maturation in the catalytic small subunit.</text>
</comment>
<evidence type="ECO:0000256" key="8">
    <source>
        <dbReference type="ARBA" id="ARBA00023014"/>
    </source>
</evidence>
<keyword evidence="9 10" id="KW-0496">Mitochondrion</keyword>
<feature type="short sequence motif" description="Cx2C motif 2" evidence="10">
    <location>
        <begin position="253"/>
        <end position="256"/>
    </location>
</feature>
<evidence type="ECO:0000256" key="10">
    <source>
        <dbReference type="HAMAP-Rule" id="MF_03115"/>
    </source>
</evidence>
<dbReference type="Pfam" id="PF05093">
    <property type="entry name" value="CIAPIN1"/>
    <property type="match status" value="1"/>
</dbReference>
<evidence type="ECO:0000256" key="1">
    <source>
        <dbReference type="ARBA" id="ARBA00001966"/>
    </source>
</evidence>
<organism evidence="12 13">
    <name type="scientific">Calicophoron daubneyi</name>
    <name type="common">Rumen fluke</name>
    <name type="synonym">Paramphistomum daubneyi</name>
    <dbReference type="NCBI Taxonomy" id="300641"/>
    <lineage>
        <taxon>Eukaryota</taxon>
        <taxon>Metazoa</taxon>
        <taxon>Spiralia</taxon>
        <taxon>Lophotrochozoa</taxon>
        <taxon>Platyhelminthes</taxon>
        <taxon>Trematoda</taxon>
        <taxon>Digenea</taxon>
        <taxon>Plagiorchiida</taxon>
        <taxon>Pronocephalata</taxon>
        <taxon>Paramphistomoidea</taxon>
        <taxon>Paramphistomidae</taxon>
        <taxon>Calicophoron</taxon>
    </lineage>
</organism>
<comment type="subunit">
    <text evidence="10">Monomer.</text>
</comment>
<dbReference type="InterPro" id="IPR007785">
    <property type="entry name" value="Anamorsin"/>
</dbReference>
<sequence>MEETIFKKLQKSDDVLVVWSSLQQLDPAVMHFLQDTLKPHVARLQLENLERILQDPSILGNQKMQFSVVLSGWPAPFRSEDYSFELLSMLAPCLKPGGHIYGRISLASGSQLDVIQKACVLSGFVNFTGVCEADPIVFSSSVPATHELGSSAPLPWATVDREAVWANLDDAADKDTGDLINTDALLRPADLDRKIAACGKEAADPSSKAPTKKRACKNCTCGLAEEEAKGNLVSTTGARSSCGNCYLGDAFRCSTCPYRGLPPFKPGEQVVLPDDLLQADT</sequence>
<accession>A0AAV2THY5</accession>
<dbReference type="Gene3D" id="3.40.50.150">
    <property type="entry name" value="Vaccinia Virus protein VP39"/>
    <property type="match status" value="1"/>
</dbReference>
<comment type="domain">
    <text evidence="10">The twin Cx2C motifs are involved in the recognition by the mitochondrial MIA40-ERV1 disulfide relay system. The formation of 2 disulfide bonds in the Cx2C motifs through dithiol/disulfide exchange reactions effectively traps the protein in the mitochondrial intermembrane space.</text>
</comment>
<evidence type="ECO:0000256" key="4">
    <source>
        <dbReference type="ARBA" id="ARBA00022490"/>
    </source>
</evidence>
<feature type="binding site" evidence="10">
    <location>
        <position position="198"/>
    </location>
    <ligand>
        <name>[2Fe-2S] cluster</name>
        <dbReference type="ChEBI" id="CHEBI:190135"/>
    </ligand>
</feature>
<dbReference type="GO" id="GO:0046872">
    <property type="term" value="F:metal ion binding"/>
    <property type="evidence" value="ECO:0007669"/>
    <property type="project" value="UniProtKB-KW"/>
</dbReference>
<feature type="domain" description="Anamorsin C-terminal" evidence="11">
    <location>
        <begin position="235"/>
        <end position="271"/>
    </location>
</feature>
<evidence type="ECO:0000256" key="6">
    <source>
        <dbReference type="ARBA" id="ARBA00022723"/>
    </source>
</evidence>
<dbReference type="InterPro" id="IPR029063">
    <property type="entry name" value="SAM-dependent_MTases_sf"/>
</dbReference>
<feature type="region of interest" description="Fe-S binding site B" evidence="10">
    <location>
        <begin position="242"/>
        <end position="256"/>
    </location>
</feature>
<dbReference type="PANTHER" id="PTHR13273:SF14">
    <property type="entry name" value="ANAMORSIN"/>
    <property type="match status" value="1"/>
</dbReference>
<feature type="binding site" evidence="10">
    <location>
        <position position="219"/>
    </location>
    <ligand>
        <name>[2Fe-2S] cluster</name>
        <dbReference type="ChEBI" id="CHEBI:190135"/>
    </ligand>
</feature>
<dbReference type="GO" id="GO:0005758">
    <property type="term" value="C:mitochondrial intermembrane space"/>
    <property type="evidence" value="ECO:0007669"/>
    <property type="project" value="UniProtKB-SubCell"/>
</dbReference>
<keyword evidence="7 10" id="KW-0408">Iron</keyword>
<comment type="caution">
    <text evidence="12">The sequence shown here is derived from an EMBL/GenBank/DDBJ whole genome shotgun (WGS) entry which is preliminary data.</text>
</comment>
<feature type="binding site" evidence="10">
    <location>
        <position position="216"/>
    </location>
    <ligand>
        <name>[2Fe-2S] cluster</name>
        <dbReference type="ChEBI" id="CHEBI:190135"/>
    </ligand>
</feature>
<comment type="caution">
    <text evidence="10">Lacks conserved residue(s) required for the propagation of feature annotation.</text>
</comment>
<feature type="short sequence motif" description="Cx2C motif 1" evidence="10">
    <location>
        <begin position="242"/>
        <end position="245"/>
    </location>
</feature>
<feature type="binding site" evidence="10">
    <location>
        <position position="256"/>
    </location>
    <ligand>
        <name>[4Fe-4S] cluster</name>
        <dbReference type="ChEBI" id="CHEBI:49883"/>
    </ligand>
</feature>
<feature type="binding site" evidence="10">
    <location>
        <position position="242"/>
    </location>
    <ligand>
        <name>[4Fe-4S] cluster</name>
        <dbReference type="ChEBI" id="CHEBI:49883"/>
    </ligand>
</feature>
<keyword evidence="8 10" id="KW-0411">Iron-sulfur</keyword>
<dbReference type="PANTHER" id="PTHR13273">
    <property type="entry name" value="ANAMORSIN"/>
    <property type="match status" value="1"/>
</dbReference>
<dbReference type="Proteomes" id="UP001497525">
    <property type="component" value="Unassembled WGS sequence"/>
</dbReference>
<evidence type="ECO:0000313" key="13">
    <source>
        <dbReference type="Proteomes" id="UP001497525"/>
    </source>
</evidence>
<evidence type="ECO:0000256" key="5">
    <source>
        <dbReference type="ARBA" id="ARBA00022714"/>
    </source>
</evidence>
<reference evidence="12" key="1">
    <citation type="submission" date="2024-06" db="EMBL/GenBank/DDBJ databases">
        <authorList>
            <person name="Liu X."/>
            <person name="Lenzi L."/>
            <person name="Haldenby T S."/>
            <person name="Uol C."/>
        </authorList>
    </citation>
    <scope>NUCLEOTIDE SEQUENCE</scope>
</reference>
<evidence type="ECO:0000313" key="12">
    <source>
        <dbReference type="EMBL" id="CAL5134743.1"/>
    </source>
</evidence>
<evidence type="ECO:0000256" key="9">
    <source>
        <dbReference type="ARBA" id="ARBA00023128"/>
    </source>
</evidence>
<keyword evidence="3 10" id="KW-0004">4Fe-4S</keyword>
<dbReference type="GO" id="GO:0051537">
    <property type="term" value="F:2 iron, 2 sulfur cluster binding"/>
    <property type="evidence" value="ECO:0007669"/>
    <property type="project" value="UniProtKB-UniRule"/>
</dbReference>
<keyword evidence="6 10" id="KW-0479">Metal-binding</keyword>
<evidence type="ECO:0000256" key="3">
    <source>
        <dbReference type="ARBA" id="ARBA00022485"/>
    </source>
</evidence>
<evidence type="ECO:0000256" key="7">
    <source>
        <dbReference type="ARBA" id="ARBA00023004"/>
    </source>
</evidence>
<dbReference type="GO" id="GO:0016226">
    <property type="term" value="P:iron-sulfur cluster assembly"/>
    <property type="evidence" value="ECO:0007669"/>
    <property type="project" value="UniProtKB-UniRule"/>
</dbReference>
<gene>
    <name evidence="12" type="ORF">CDAUBV1_LOCUS8709</name>
</gene>
<comment type="domain">
    <text evidence="10">The C-terminal domain binds 2 Fe-S clusters but is otherwise mostly in an intrinsically disordered conformation.</text>
</comment>
<feature type="binding site" evidence="10">
    <location>
        <position position="221"/>
    </location>
    <ligand>
        <name>[2Fe-2S] cluster</name>
        <dbReference type="ChEBI" id="CHEBI:190135"/>
    </ligand>
</feature>
<protein>
    <recommendedName>
        <fullName evidence="10">Anamorsin homolog</fullName>
    </recommendedName>
    <alternativeName>
        <fullName evidence="10">Fe-S cluster assembly protein DRE2 homolog</fullName>
    </alternativeName>
</protein>
<dbReference type="EMBL" id="CAXLJL010000223">
    <property type="protein sequence ID" value="CAL5134743.1"/>
    <property type="molecule type" value="Genomic_DNA"/>
</dbReference>
<comment type="domain">
    <text evidence="10">The N-terminal domain has structural similarity with S-adenosyl-L-methionine-dependent methyltransferases, but does not bind S-adenosyl-L-methionine. It is required for correct assembly of the 2 Fe-S clusters.</text>
</comment>
<dbReference type="HAMAP" id="MF_03115">
    <property type="entry name" value="Anamorsin"/>
    <property type="match status" value="1"/>
</dbReference>
<feature type="binding site" evidence="10">
    <location>
        <position position="253"/>
    </location>
    <ligand>
        <name>[4Fe-4S] cluster</name>
        <dbReference type="ChEBI" id="CHEBI:49883"/>
    </ligand>
</feature>
<keyword evidence="4 10" id="KW-0963">Cytoplasm</keyword>
<name>A0AAV2THY5_CALDB</name>
<dbReference type="AlphaFoldDB" id="A0AAV2THY5"/>